<evidence type="ECO:0000256" key="1">
    <source>
        <dbReference type="ARBA" id="ARBA00001946"/>
    </source>
</evidence>
<evidence type="ECO:0000313" key="11">
    <source>
        <dbReference type="Proteomes" id="UP000297737"/>
    </source>
</evidence>
<name>A0A4Y9ENV7_9SPHN</name>
<dbReference type="InterPro" id="IPR012000">
    <property type="entry name" value="Thiamin_PyroP_enz_cen_dom"/>
</dbReference>
<comment type="similarity">
    <text evidence="3 6">Belongs to the TPP enzyme family.</text>
</comment>
<dbReference type="InterPro" id="IPR000399">
    <property type="entry name" value="TPP-bd_CS"/>
</dbReference>
<evidence type="ECO:0000259" key="7">
    <source>
        <dbReference type="Pfam" id="PF00205"/>
    </source>
</evidence>
<dbReference type="InterPro" id="IPR029035">
    <property type="entry name" value="DHS-like_NAD/FAD-binding_dom"/>
</dbReference>
<dbReference type="Proteomes" id="UP000297737">
    <property type="component" value="Unassembled WGS sequence"/>
</dbReference>
<evidence type="ECO:0000256" key="5">
    <source>
        <dbReference type="ARBA" id="ARBA00023052"/>
    </source>
</evidence>
<dbReference type="GO" id="GO:0009097">
    <property type="term" value="P:isoleucine biosynthetic process"/>
    <property type="evidence" value="ECO:0007669"/>
    <property type="project" value="TreeGrafter"/>
</dbReference>
<dbReference type="PROSITE" id="PS00187">
    <property type="entry name" value="TPP_ENZYMES"/>
    <property type="match status" value="1"/>
</dbReference>
<evidence type="ECO:0000256" key="4">
    <source>
        <dbReference type="ARBA" id="ARBA00022723"/>
    </source>
</evidence>
<dbReference type="Pfam" id="PF02776">
    <property type="entry name" value="TPP_enzyme_N"/>
    <property type="match status" value="1"/>
</dbReference>
<dbReference type="CDD" id="cd07035">
    <property type="entry name" value="TPP_PYR_POX_like"/>
    <property type="match status" value="1"/>
</dbReference>
<dbReference type="PANTHER" id="PTHR18968:SF166">
    <property type="entry name" value="2-HYDROXYACYL-COA LYASE 2"/>
    <property type="match status" value="1"/>
</dbReference>
<dbReference type="GO" id="GO:0030976">
    <property type="term" value="F:thiamine pyrophosphate binding"/>
    <property type="evidence" value="ECO:0007669"/>
    <property type="project" value="InterPro"/>
</dbReference>
<proteinExistence type="inferred from homology"/>
<dbReference type="SUPFAM" id="SSF52518">
    <property type="entry name" value="Thiamin diphosphate-binding fold (THDP-binding)"/>
    <property type="match status" value="2"/>
</dbReference>
<dbReference type="CDD" id="cd02004">
    <property type="entry name" value="TPP_BZL_OCoD_HPCL"/>
    <property type="match status" value="1"/>
</dbReference>
<dbReference type="SUPFAM" id="SSF52467">
    <property type="entry name" value="DHS-like NAD/FAD-binding domain"/>
    <property type="match status" value="1"/>
</dbReference>
<comment type="cofactor">
    <cofactor evidence="1">
        <name>Mg(2+)</name>
        <dbReference type="ChEBI" id="CHEBI:18420"/>
    </cofactor>
</comment>
<keyword evidence="4" id="KW-0479">Metal-binding</keyword>
<evidence type="ECO:0000259" key="8">
    <source>
        <dbReference type="Pfam" id="PF02775"/>
    </source>
</evidence>
<evidence type="ECO:0000259" key="9">
    <source>
        <dbReference type="Pfam" id="PF02776"/>
    </source>
</evidence>
<dbReference type="RefSeq" id="WP_135246357.1">
    <property type="nucleotide sequence ID" value="NZ_SIHO01000002.1"/>
</dbReference>
<feature type="domain" description="Thiamine pyrophosphate enzyme N-terminal TPP-binding" evidence="9">
    <location>
        <begin position="9"/>
        <end position="125"/>
    </location>
</feature>
<dbReference type="Pfam" id="PF00205">
    <property type="entry name" value="TPP_enzyme_M"/>
    <property type="match status" value="1"/>
</dbReference>
<feature type="domain" description="Thiamine pyrophosphate enzyme central" evidence="7">
    <location>
        <begin position="198"/>
        <end position="333"/>
    </location>
</feature>
<keyword evidence="11" id="KW-1185">Reference proteome</keyword>
<dbReference type="PANTHER" id="PTHR18968">
    <property type="entry name" value="THIAMINE PYROPHOSPHATE ENZYMES"/>
    <property type="match status" value="1"/>
</dbReference>
<organism evidence="10 11">
    <name type="scientific">Glacieibacterium arshaanense</name>
    <dbReference type="NCBI Taxonomy" id="2511025"/>
    <lineage>
        <taxon>Bacteria</taxon>
        <taxon>Pseudomonadati</taxon>
        <taxon>Pseudomonadota</taxon>
        <taxon>Alphaproteobacteria</taxon>
        <taxon>Sphingomonadales</taxon>
        <taxon>Sphingosinicellaceae</taxon>
        <taxon>Glacieibacterium</taxon>
    </lineage>
</organism>
<dbReference type="InterPro" id="IPR011766">
    <property type="entry name" value="TPP_enzyme_TPP-bd"/>
</dbReference>
<keyword evidence="5 6" id="KW-0786">Thiamine pyrophosphate</keyword>
<dbReference type="GO" id="GO:0003984">
    <property type="term" value="F:acetolactate synthase activity"/>
    <property type="evidence" value="ECO:0007669"/>
    <property type="project" value="TreeGrafter"/>
</dbReference>
<comment type="caution">
    <text evidence="10">The sequence shown here is derived from an EMBL/GenBank/DDBJ whole genome shotgun (WGS) entry which is preliminary data.</text>
</comment>
<sequence>MSSPEARYTGGDLLAQTLHDAGVTKIFALHGGHHEALFKGCIDQGIDLIDFRHEAAAGHAADAYARTTGKLGVCIITAGPGFTNAISAIANAQLDASPVLFLIGAPPLREVETNPLQGGIDQIAMARPAAKWALSIPSTERVRDLTAMAIRKAMTGRKGPVVLEIPIDILHMSVTGAQATPSAGLAVRPQPAPAPEEVAALAELLLRAERPVIVAGLESASAATAVALRALVAKLPLPVFAKPQAYGLLPAGHACDAGAAGNLAVLPIIGAGAPDLVILLGARLGLMLGGRSGALVPHDAHVVQIYSDASEIGRLRDIDLPIAADCAQTLTALTKALAAVDLPDTSAWTARAAGAKALAASAWPDAEVAGGIHPYHAAKAVANAAGQDAAYVFDGGESSSWGTATVAVDAPARVLSHGYLGCLGIGPGFAIGMQIAHPDRRVVQVTGDGAMGFHIQEFDTMVRHRLPIVTVILNNQVWGMSIHGQQMMYGANYNVITKLGSTQYASIAAAFGCHAERVTAFAEIAPAMARAFASGKPALVEIMTDADVVHPATVAMLGQLAEGSRDIMIPYYENIAAS</sequence>
<dbReference type="Pfam" id="PF02775">
    <property type="entry name" value="TPP_enzyme_C"/>
    <property type="match status" value="1"/>
</dbReference>
<feature type="domain" description="Thiamine pyrophosphate enzyme TPP-binding" evidence="8">
    <location>
        <begin position="394"/>
        <end position="542"/>
    </location>
</feature>
<dbReference type="InterPro" id="IPR029061">
    <property type="entry name" value="THDP-binding"/>
</dbReference>
<dbReference type="Gene3D" id="3.40.50.1220">
    <property type="entry name" value="TPP-binding domain"/>
    <property type="match status" value="1"/>
</dbReference>
<gene>
    <name evidence="10" type="ORF">EUV02_11525</name>
</gene>
<dbReference type="GO" id="GO:0009099">
    <property type="term" value="P:L-valine biosynthetic process"/>
    <property type="evidence" value="ECO:0007669"/>
    <property type="project" value="TreeGrafter"/>
</dbReference>
<evidence type="ECO:0000313" key="10">
    <source>
        <dbReference type="EMBL" id="TFU03765.1"/>
    </source>
</evidence>
<evidence type="ECO:0000256" key="6">
    <source>
        <dbReference type="RuleBase" id="RU362132"/>
    </source>
</evidence>
<dbReference type="EMBL" id="SIHO01000002">
    <property type="protein sequence ID" value="TFU03765.1"/>
    <property type="molecule type" value="Genomic_DNA"/>
</dbReference>
<protein>
    <submittedName>
        <fullName evidence="10">Thiamine pyrophosphate-binding protein</fullName>
    </submittedName>
</protein>
<dbReference type="OrthoDB" id="4494979at2"/>
<dbReference type="SMR" id="A0A4Y9ENV7"/>
<comment type="cofactor">
    <cofactor evidence="2">
        <name>thiamine diphosphate</name>
        <dbReference type="ChEBI" id="CHEBI:58937"/>
    </cofactor>
</comment>
<dbReference type="GO" id="GO:0000287">
    <property type="term" value="F:magnesium ion binding"/>
    <property type="evidence" value="ECO:0007669"/>
    <property type="project" value="InterPro"/>
</dbReference>
<dbReference type="FunFam" id="3.40.50.970:FF:000007">
    <property type="entry name" value="Acetolactate synthase"/>
    <property type="match status" value="1"/>
</dbReference>
<evidence type="ECO:0000256" key="2">
    <source>
        <dbReference type="ARBA" id="ARBA00001964"/>
    </source>
</evidence>
<evidence type="ECO:0000256" key="3">
    <source>
        <dbReference type="ARBA" id="ARBA00007812"/>
    </source>
</evidence>
<dbReference type="GO" id="GO:0005948">
    <property type="term" value="C:acetolactate synthase complex"/>
    <property type="evidence" value="ECO:0007669"/>
    <property type="project" value="TreeGrafter"/>
</dbReference>
<reference evidence="10 11" key="1">
    <citation type="submission" date="2019-02" db="EMBL/GenBank/DDBJ databases">
        <title>Polymorphobacter sp. isolated from the lake at the Tibet of China.</title>
        <authorList>
            <person name="Li A."/>
        </authorList>
    </citation>
    <scope>NUCLEOTIDE SEQUENCE [LARGE SCALE GENOMIC DNA]</scope>
    <source>
        <strain evidence="10 11">DJ1R-1</strain>
    </source>
</reference>
<accession>A0A4Y9ENV7</accession>
<dbReference type="InterPro" id="IPR045229">
    <property type="entry name" value="TPP_enz"/>
</dbReference>
<dbReference type="GO" id="GO:0050660">
    <property type="term" value="F:flavin adenine dinucleotide binding"/>
    <property type="evidence" value="ECO:0007669"/>
    <property type="project" value="TreeGrafter"/>
</dbReference>
<dbReference type="InterPro" id="IPR012001">
    <property type="entry name" value="Thiamin_PyroP_enz_TPP-bd_dom"/>
</dbReference>
<dbReference type="AlphaFoldDB" id="A0A4Y9ENV7"/>
<dbReference type="Gene3D" id="3.40.50.970">
    <property type="match status" value="2"/>
</dbReference>